<reference evidence="1" key="1">
    <citation type="submission" date="2023-10" db="EMBL/GenBank/DDBJ databases">
        <authorList>
            <person name="Hackl T."/>
        </authorList>
    </citation>
    <scope>NUCLEOTIDE SEQUENCE</scope>
</reference>
<proteinExistence type="predicted"/>
<keyword evidence="2" id="KW-1185">Reference proteome</keyword>
<gene>
    <name evidence="1" type="ORF">KHLLAP_LOCUS7923</name>
</gene>
<name>A0AAI8YJW1_9PEZI</name>
<dbReference type="AlphaFoldDB" id="A0AAI8YJW1"/>
<comment type="caution">
    <text evidence="1">The sequence shown here is derived from an EMBL/GenBank/DDBJ whole genome shotgun (WGS) entry which is preliminary data.</text>
</comment>
<dbReference type="Proteomes" id="UP001295740">
    <property type="component" value="Unassembled WGS sequence"/>
</dbReference>
<evidence type="ECO:0000313" key="1">
    <source>
        <dbReference type="EMBL" id="CAJ2507455.1"/>
    </source>
</evidence>
<dbReference type="EMBL" id="CAUWAG010000010">
    <property type="protein sequence ID" value="CAJ2507455.1"/>
    <property type="molecule type" value="Genomic_DNA"/>
</dbReference>
<organism evidence="1 2">
    <name type="scientific">Anthostomella pinea</name>
    <dbReference type="NCBI Taxonomy" id="933095"/>
    <lineage>
        <taxon>Eukaryota</taxon>
        <taxon>Fungi</taxon>
        <taxon>Dikarya</taxon>
        <taxon>Ascomycota</taxon>
        <taxon>Pezizomycotina</taxon>
        <taxon>Sordariomycetes</taxon>
        <taxon>Xylariomycetidae</taxon>
        <taxon>Xylariales</taxon>
        <taxon>Xylariaceae</taxon>
        <taxon>Anthostomella</taxon>
    </lineage>
</organism>
<protein>
    <submittedName>
        <fullName evidence="1">Uu.00g086410.m01.CDS01</fullName>
    </submittedName>
</protein>
<evidence type="ECO:0000313" key="2">
    <source>
        <dbReference type="Proteomes" id="UP001295740"/>
    </source>
</evidence>
<sequence length="157" mass="17427">MREDEQPTQNSTYWLLATAAHFGLIRLAKLLLDEDGDTTRDHSLFPPSVQVASPVWPRSHRVQSMGSPTRGDVEFFELALASSVDYAGTAVSSALDRARWKTNKPESCKHIEDLTPPASDLVLLAQCHASWDNCSMILYLVEKVVDIHEAAAHCVRP</sequence>
<accession>A0AAI8YJW1</accession>